<evidence type="ECO:0000256" key="10">
    <source>
        <dbReference type="ARBA" id="ARBA00022723"/>
    </source>
</evidence>
<name>A0ABT9WSB9_9BACI</name>
<feature type="domain" description="3-dehydroquinate synthase C-terminal" evidence="19">
    <location>
        <begin position="181"/>
        <end position="324"/>
    </location>
</feature>
<evidence type="ECO:0000256" key="16">
    <source>
        <dbReference type="ARBA" id="ARBA00023285"/>
    </source>
</evidence>
<dbReference type="Pfam" id="PF24621">
    <property type="entry name" value="DHQS_C"/>
    <property type="match status" value="1"/>
</dbReference>
<dbReference type="Proteomes" id="UP001223586">
    <property type="component" value="Unassembled WGS sequence"/>
</dbReference>
<feature type="domain" description="3-dehydroquinate synthase N-terminal" evidence="18">
    <location>
        <begin position="68"/>
        <end position="179"/>
    </location>
</feature>
<dbReference type="HAMAP" id="MF_00110">
    <property type="entry name" value="DHQ_synthase"/>
    <property type="match status" value="1"/>
</dbReference>
<accession>A0ABT9WSB9</accession>
<dbReference type="SUPFAM" id="SSF56796">
    <property type="entry name" value="Dehydroquinate synthase-like"/>
    <property type="match status" value="1"/>
</dbReference>
<keyword evidence="13 17" id="KW-0520">NAD</keyword>
<feature type="binding site" evidence="17">
    <location>
        <begin position="106"/>
        <end position="110"/>
    </location>
    <ligand>
        <name>NAD(+)</name>
        <dbReference type="ChEBI" id="CHEBI:57540"/>
    </ligand>
</feature>
<comment type="cofactor">
    <cofactor evidence="2 17">
        <name>NAD(+)</name>
        <dbReference type="ChEBI" id="CHEBI:57540"/>
    </cofactor>
</comment>
<dbReference type="Gene3D" id="3.40.50.1970">
    <property type="match status" value="1"/>
</dbReference>
<evidence type="ECO:0000256" key="12">
    <source>
        <dbReference type="ARBA" id="ARBA00022833"/>
    </source>
</evidence>
<evidence type="ECO:0000256" key="7">
    <source>
        <dbReference type="ARBA" id="ARBA00017684"/>
    </source>
</evidence>
<comment type="caution">
    <text evidence="17">Lacks conserved residue(s) required for the propagation of feature annotation.</text>
</comment>
<feature type="binding site" evidence="17">
    <location>
        <position position="184"/>
    </location>
    <ligand>
        <name>Zn(2+)</name>
        <dbReference type="ChEBI" id="CHEBI:29105"/>
    </ligand>
</feature>
<keyword evidence="9 17" id="KW-0028">Amino-acid biosynthesis</keyword>
<evidence type="ECO:0000256" key="1">
    <source>
        <dbReference type="ARBA" id="ARBA00001393"/>
    </source>
</evidence>
<keyword evidence="15 17" id="KW-0456">Lyase</keyword>
<evidence type="ECO:0000256" key="8">
    <source>
        <dbReference type="ARBA" id="ARBA00022490"/>
    </source>
</evidence>
<feature type="binding site" evidence="17">
    <location>
        <position position="264"/>
    </location>
    <ligand>
        <name>Zn(2+)</name>
        <dbReference type="ChEBI" id="CHEBI:29105"/>
    </ligand>
</feature>
<comment type="similarity">
    <text evidence="5 17">Belongs to the sugar phosphate cyclases superfamily. Dehydroquinate synthase family.</text>
</comment>
<keyword evidence="11 17" id="KW-0547">Nucleotide-binding</keyword>
<keyword evidence="21" id="KW-1185">Reference proteome</keyword>
<evidence type="ECO:0000256" key="17">
    <source>
        <dbReference type="HAMAP-Rule" id="MF_00110"/>
    </source>
</evidence>
<evidence type="ECO:0000313" key="21">
    <source>
        <dbReference type="Proteomes" id="UP001223586"/>
    </source>
</evidence>
<evidence type="ECO:0000256" key="11">
    <source>
        <dbReference type="ARBA" id="ARBA00022741"/>
    </source>
</evidence>
<dbReference type="EC" id="4.2.3.4" evidence="6 17"/>
<comment type="catalytic activity">
    <reaction evidence="1 17">
        <text>7-phospho-2-dehydro-3-deoxy-D-arabino-heptonate = 3-dehydroquinate + phosphate</text>
        <dbReference type="Rhea" id="RHEA:21968"/>
        <dbReference type="ChEBI" id="CHEBI:32364"/>
        <dbReference type="ChEBI" id="CHEBI:43474"/>
        <dbReference type="ChEBI" id="CHEBI:58394"/>
        <dbReference type="EC" id="4.2.3.4"/>
    </reaction>
</comment>
<dbReference type="InterPro" id="IPR030963">
    <property type="entry name" value="DHQ_synth_fam"/>
</dbReference>
<comment type="subcellular location">
    <subcellularLocation>
        <location evidence="3 17">Cytoplasm</location>
    </subcellularLocation>
</comment>
<evidence type="ECO:0000256" key="3">
    <source>
        <dbReference type="ARBA" id="ARBA00004496"/>
    </source>
</evidence>
<dbReference type="PANTHER" id="PTHR43622">
    <property type="entry name" value="3-DEHYDROQUINATE SYNTHASE"/>
    <property type="match status" value="1"/>
</dbReference>
<evidence type="ECO:0000256" key="6">
    <source>
        <dbReference type="ARBA" id="ARBA00013031"/>
    </source>
</evidence>
<comment type="pathway">
    <text evidence="4 17">Metabolic intermediate biosynthesis; chorismate biosynthesis; chorismate from D-erythrose 4-phosphate and phosphoenolpyruvate: step 2/7.</text>
</comment>
<dbReference type="InterPro" id="IPR056179">
    <property type="entry name" value="DHQS_C"/>
</dbReference>
<evidence type="ECO:0000259" key="19">
    <source>
        <dbReference type="Pfam" id="PF24621"/>
    </source>
</evidence>
<dbReference type="Pfam" id="PF01761">
    <property type="entry name" value="DHQ_synthase"/>
    <property type="match status" value="1"/>
</dbReference>
<dbReference type="InterPro" id="IPR050071">
    <property type="entry name" value="Dehydroquinate_synthase"/>
</dbReference>
<sequence length="363" mass="40654">MEKIKINTLSKQYHVYVGAGAIQQVDQDLRHMFNHYSKLMVITDETVLSLHIEQLKQALPASLEVLVYAVPASEQAKTFAIYEKCMTFALQNGLDRKSCVLAFGGGVVGDLAGFVAATFMRGVPFIQIPTTILAHDSAVGGKVAINHPLGKNMVGAFYQPEAVLYDTSFLSTLPEREIRSGFAEVVKHAFIADEEFLENLMNQITSFEQLSGEKLTMILKRGIEIKRDIVSQDEKENGIRAYLNFGHTLGHALETYLGYGKTTHGEAVMTGMIFALYLSMKQCQLSFPLNNFIQWIEKLGYDWKIPSSIVFDEIIEVMKRDKKSVSQKPQFVLLTNIGHPILVEVEEPLLKAAFHNISRTDCQ</sequence>
<organism evidence="20 21">
    <name type="scientific">Bacillus chungangensis</name>
    <dbReference type="NCBI Taxonomy" id="587633"/>
    <lineage>
        <taxon>Bacteria</taxon>
        <taxon>Bacillati</taxon>
        <taxon>Bacillota</taxon>
        <taxon>Bacilli</taxon>
        <taxon>Bacillales</taxon>
        <taxon>Bacillaceae</taxon>
        <taxon>Bacillus</taxon>
    </lineage>
</organism>
<dbReference type="RefSeq" id="WP_307229162.1">
    <property type="nucleotide sequence ID" value="NZ_JAUSTT010000010.1"/>
</dbReference>
<feature type="binding site" evidence="17">
    <location>
        <position position="151"/>
    </location>
    <ligand>
        <name>NAD(+)</name>
        <dbReference type="ChEBI" id="CHEBI:57540"/>
    </ligand>
</feature>
<dbReference type="InterPro" id="IPR030960">
    <property type="entry name" value="DHQS/DOIS_N"/>
</dbReference>
<comment type="cofactor">
    <cofactor evidence="17">
        <name>Co(2+)</name>
        <dbReference type="ChEBI" id="CHEBI:48828"/>
    </cofactor>
    <cofactor evidence="17">
        <name>Zn(2+)</name>
        <dbReference type="ChEBI" id="CHEBI:29105"/>
    </cofactor>
    <text evidence="17">Binds 1 divalent metal cation per subunit. Can use either Co(2+) or Zn(2+).</text>
</comment>
<evidence type="ECO:0000256" key="4">
    <source>
        <dbReference type="ARBA" id="ARBA00004661"/>
    </source>
</evidence>
<reference evidence="20 21" key="1">
    <citation type="submission" date="2023-07" db="EMBL/GenBank/DDBJ databases">
        <title>Genomic Encyclopedia of Type Strains, Phase IV (KMG-IV): sequencing the most valuable type-strain genomes for metagenomic binning, comparative biology and taxonomic classification.</title>
        <authorList>
            <person name="Goeker M."/>
        </authorList>
    </citation>
    <scope>NUCLEOTIDE SEQUENCE [LARGE SCALE GENOMIC DNA]</scope>
    <source>
        <strain evidence="20 21">DSM 23837</strain>
    </source>
</reference>
<proteinExistence type="inferred from homology"/>
<dbReference type="Gene3D" id="1.20.1090.10">
    <property type="entry name" value="Dehydroquinate synthase-like - alpha domain"/>
    <property type="match status" value="1"/>
</dbReference>
<dbReference type="GO" id="GO:0003856">
    <property type="term" value="F:3-dehydroquinate synthase activity"/>
    <property type="evidence" value="ECO:0007669"/>
    <property type="project" value="UniProtKB-EC"/>
</dbReference>
<evidence type="ECO:0000256" key="5">
    <source>
        <dbReference type="ARBA" id="ARBA00005412"/>
    </source>
</evidence>
<feature type="binding site" evidence="17">
    <location>
        <begin position="169"/>
        <end position="172"/>
    </location>
    <ligand>
        <name>NAD(+)</name>
        <dbReference type="ChEBI" id="CHEBI:57540"/>
    </ligand>
</feature>
<feature type="binding site" evidence="17">
    <location>
        <position position="247"/>
    </location>
    <ligand>
        <name>Zn(2+)</name>
        <dbReference type="ChEBI" id="CHEBI:29105"/>
    </ligand>
</feature>
<keyword evidence="16 17" id="KW-0170">Cobalt</keyword>
<feature type="binding site" evidence="17">
    <location>
        <position position="142"/>
    </location>
    <ligand>
        <name>NAD(+)</name>
        <dbReference type="ChEBI" id="CHEBI:57540"/>
    </ligand>
</feature>
<keyword evidence="14 17" id="KW-0057">Aromatic amino acid biosynthesis</keyword>
<feature type="binding site" evidence="17">
    <location>
        <begin position="130"/>
        <end position="131"/>
    </location>
    <ligand>
        <name>NAD(+)</name>
        <dbReference type="ChEBI" id="CHEBI:57540"/>
    </ligand>
</feature>
<dbReference type="PANTHER" id="PTHR43622:SF7">
    <property type="entry name" value="3-DEHYDROQUINATE SYNTHASE, CHLOROPLASTIC"/>
    <property type="match status" value="1"/>
</dbReference>
<dbReference type="InterPro" id="IPR016037">
    <property type="entry name" value="DHQ_synth_AroB"/>
</dbReference>
<evidence type="ECO:0000256" key="15">
    <source>
        <dbReference type="ARBA" id="ARBA00023239"/>
    </source>
</evidence>
<dbReference type="EMBL" id="JAUSTT010000010">
    <property type="protein sequence ID" value="MDQ0176197.1"/>
    <property type="molecule type" value="Genomic_DNA"/>
</dbReference>
<keyword evidence="10 17" id="KW-0479">Metal-binding</keyword>
<protein>
    <recommendedName>
        <fullName evidence="7 17">3-dehydroquinate synthase</fullName>
        <shortName evidence="17">DHQS</shortName>
        <ecNumber evidence="6 17">4.2.3.4</ecNumber>
    </recommendedName>
</protein>
<keyword evidence="8 17" id="KW-0963">Cytoplasm</keyword>
<evidence type="ECO:0000259" key="18">
    <source>
        <dbReference type="Pfam" id="PF01761"/>
    </source>
</evidence>
<comment type="caution">
    <text evidence="20">The sequence shown here is derived from an EMBL/GenBank/DDBJ whole genome shotgun (WGS) entry which is preliminary data.</text>
</comment>
<dbReference type="CDD" id="cd08195">
    <property type="entry name" value="DHQS"/>
    <property type="match status" value="1"/>
</dbReference>
<evidence type="ECO:0000256" key="9">
    <source>
        <dbReference type="ARBA" id="ARBA00022605"/>
    </source>
</evidence>
<comment type="function">
    <text evidence="17">Catalyzes the conversion of 3-deoxy-D-arabino-heptulosonate 7-phosphate (DAHP) to dehydroquinate (DHQ).</text>
</comment>
<dbReference type="NCBIfam" id="TIGR01357">
    <property type="entry name" value="aroB"/>
    <property type="match status" value="1"/>
</dbReference>
<evidence type="ECO:0000256" key="2">
    <source>
        <dbReference type="ARBA" id="ARBA00001911"/>
    </source>
</evidence>
<keyword evidence="12 17" id="KW-0862">Zinc</keyword>
<evidence type="ECO:0000256" key="14">
    <source>
        <dbReference type="ARBA" id="ARBA00023141"/>
    </source>
</evidence>
<gene>
    <name evidence="17" type="primary">aroB</name>
    <name evidence="20" type="ORF">J2S08_002033</name>
</gene>
<evidence type="ECO:0000313" key="20">
    <source>
        <dbReference type="EMBL" id="MDQ0176197.1"/>
    </source>
</evidence>
<dbReference type="PIRSF" id="PIRSF001455">
    <property type="entry name" value="DHQ_synth"/>
    <property type="match status" value="1"/>
</dbReference>
<evidence type="ECO:0000256" key="13">
    <source>
        <dbReference type="ARBA" id="ARBA00023027"/>
    </source>
</evidence>